<dbReference type="EMBL" id="JQGA01001398">
    <property type="protein sequence ID" value="KGO66607.1"/>
    <property type="molecule type" value="Genomic_DNA"/>
</dbReference>
<evidence type="ECO:0000313" key="2">
    <source>
        <dbReference type="Proteomes" id="UP000030104"/>
    </source>
</evidence>
<dbReference type="Proteomes" id="UP000030104">
    <property type="component" value="Unassembled WGS sequence"/>
</dbReference>
<dbReference type="HOGENOM" id="CLU_1189910_0_0_1"/>
<comment type="caution">
    <text evidence="1">The sequence shown here is derived from an EMBL/GenBank/DDBJ whole genome shotgun (WGS) entry which is preliminary data.</text>
</comment>
<name>A0A0A2KFJ5_PENIT</name>
<reference evidence="1 2" key="1">
    <citation type="journal article" date="2015" name="Mol. Plant Microbe Interact.">
        <title>Genome, transcriptome, and functional analyses of Penicillium expansum provide new insights into secondary metabolism and pathogenicity.</title>
        <authorList>
            <person name="Ballester A.R."/>
            <person name="Marcet-Houben M."/>
            <person name="Levin E."/>
            <person name="Sela N."/>
            <person name="Selma-Lazaro C."/>
            <person name="Carmona L."/>
            <person name="Wisniewski M."/>
            <person name="Droby S."/>
            <person name="Gonzalez-Candelas L."/>
            <person name="Gabaldon T."/>
        </authorList>
    </citation>
    <scope>NUCLEOTIDE SEQUENCE [LARGE SCALE GENOMIC DNA]</scope>
    <source>
        <strain evidence="1 2">PHI-1</strain>
    </source>
</reference>
<sequence length="199" mass="21837">MASKLQDHIDALYTLPLAEAIQAITDLIPGLISVTPQEYGYFVQHPNYEGTGNLNNIGSLWLKLGSQCYDDHAPLAVRLVHTSMDDPIYEIYGTSYTMLKKGLADGSVAPPAPSENDGYCACCSGEPDATILACFHERQALYFTQEEYKALWGDEPNSGETFSVSADEDGREERRIIASKEQLEEALARNPAVGIQSML</sequence>
<dbReference type="OrthoDB" id="4475425at2759"/>
<protein>
    <submittedName>
        <fullName evidence="1">Uncharacterized protein</fullName>
    </submittedName>
</protein>
<proteinExistence type="predicted"/>
<gene>
    <name evidence="1" type="ORF">PITC_079790</name>
</gene>
<dbReference type="PhylomeDB" id="A0A0A2KFJ5"/>
<evidence type="ECO:0000313" key="1">
    <source>
        <dbReference type="EMBL" id="KGO66607.1"/>
    </source>
</evidence>
<dbReference type="OMA" id="GYFVQHP"/>
<keyword evidence="2" id="KW-1185">Reference proteome</keyword>
<dbReference type="AlphaFoldDB" id="A0A0A2KFJ5"/>
<accession>A0A0A2KFJ5</accession>
<organism evidence="1 2">
    <name type="scientific">Penicillium italicum</name>
    <name type="common">Blue mold</name>
    <dbReference type="NCBI Taxonomy" id="40296"/>
    <lineage>
        <taxon>Eukaryota</taxon>
        <taxon>Fungi</taxon>
        <taxon>Dikarya</taxon>
        <taxon>Ascomycota</taxon>
        <taxon>Pezizomycotina</taxon>
        <taxon>Eurotiomycetes</taxon>
        <taxon>Eurotiomycetidae</taxon>
        <taxon>Eurotiales</taxon>
        <taxon>Aspergillaceae</taxon>
        <taxon>Penicillium</taxon>
    </lineage>
</organism>